<feature type="region of interest" description="Disordered" evidence="7">
    <location>
        <begin position="1128"/>
        <end position="1158"/>
    </location>
</feature>
<evidence type="ECO:0000256" key="8">
    <source>
        <dbReference type="SAM" id="Phobius"/>
    </source>
</evidence>
<dbReference type="GO" id="GO:0005524">
    <property type="term" value="F:ATP binding"/>
    <property type="evidence" value="ECO:0007669"/>
    <property type="project" value="UniProtKB-KW"/>
</dbReference>
<evidence type="ECO:0000256" key="5">
    <source>
        <dbReference type="ARBA" id="ARBA00022777"/>
    </source>
</evidence>
<feature type="transmembrane region" description="Helical" evidence="8">
    <location>
        <begin position="20"/>
        <end position="42"/>
    </location>
</feature>
<reference evidence="10 11" key="1">
    <citation type="journal article" date="2017" name="Mol. Biol. Evol.">
        <title>The 4-celled Tetrabaena socialis nuclear genome reveals the essential components for genetic control of cell number at the origin of multicellularity in the volvocine lineage.</title>
        <authorList>
            <person name="Featherston J."/>
            <person name="Arakaki Y."/>
            <person name="Hanschen E.R."/>
            <person name="Ferris P.J."/>
            <person name="Michod R.E."/>
            <person name="Olson B.J.S.C."/>
            <person name="Nozaki H."/>
            <person name="Durand P.M."/>
        </authorList>
    </citation>
    <scope>NUCLEOTIDE SEQUENCE [LARGE SCALE GENOMIC DNA]</scope>
    <source>
        <strain evidence="10 11">NIES-571</strain>
    </source>
</reference>
<sequence length="1906" mass="205912">MWKVVSFIQLNAFLSASGYSIFLALFYIFVGLLAVNFALAVWGAHSFSNNRFEVVWPIQFLRWFGLIFYQVLDIASLTLLLVTLDCNYFDVPDSIRFHNQEFPDVMCWSMPHIIHVGVSVASIVLFYVMATAMVVSEVELNPLTHNYMAMAHTRVEGIAFTIKVIATIASVMVSSVKWLSIVYLLCFTTLLYLHVKWVPFSYSTLNYVRCGSYATVLYCSVILVALEFERSGDAAVDDARRKMMTLVLWIGMAPAAIAGAAACHLRLRHFNRYVLGRFRDADPSVKSKIIYRFDDAREVEIAARCCQSWIDEDTPAPEAVAMTEQIIKAGMIQLPQDPYMVVLYSSFLIDTAKKQSPGLLERFAIFIREQEHTQKANGATGGDSTVDMVAYVEFQRNCRLVVRAHREALIAMRSFWGLLLHHEIDFNHLSRALRRIEITVKAAERAYRGVLARHGSSARLVRLYGKFLESIKFDPWAAAKWYTEADRLDEDAEHTKEALQLGGLETLLPGRGANLSGITDIEGVAIICINAQSLIQVASPEAHALLGYSKNELEGKDVGIIMPPPFGERHAAYVRNYVTTGFASVLDRPQEFLALTKAKQVVPIRLCISKVSGLNEDSLFLAILEPTQPAPDEARAWVLGNGSIIAADDRFCDWLGYELTDLVGTAVEDAVVEKSTMRDLAAAWPLLGSLPRTAWRHKYSEPLPFDTLIQPGAFGSMKVHAVVLRRCAAPPDVLSHGPSGYVPQSPRYWDLMLVSNHAGQIQHATAALAQALGRTPDSIRSGGLGMLIPEPFNMLHGPWWQELANPQSIHPGPTSKPFRLSVQQRLVGGDGSKLHVVMMEQLSDEEALSERRLCLTLDLSGTVVSAEAAPNALFDVEPEGFCGRSIASVVDLFTPHALEELLANGPAGPFAAPLAGPYGALGKGASLDGLDVLSEALGGGPAGQSFSRRDPASDGDRVTRALLELAGRSADAPGCSWRVGVMVPPDAAALADLEELSTLLGPADRQAAAELMGSRTIPAVMRVRLVRKPCPVAVPAGQRNRPSADSSQAPLSLMALGGPAGSNSVEWGAEAVAETIEELAAAGLPRCGPGPVAEAAEADEPPLVTLDAADLAAMDELAVSPGSFARRSLQSQVPSQRQKQDSVVLSGSIRKDMPPASPQHQLSRLGLVELWRADQLSGVLEVDHQGKVLRADSTCLLGQSGLVLGAATSTLLGCSVADLLPLPPGGVEALFDPITAAGGFAGPSDAPRGALKQRKSTKRKVGEPVVMTVRHRSDGCAMELRVQAMRRSGPMGSAYLLLHPASPATAQPGFARWLYGGDTSGLMAEKQGGRTSRRSTVQGMSSRRITLQGIAGTRTTAQCLAAAGGDGRSQTATRQASFAATTVGFDGVAADPHTALLASTTPLAQAVPVAAAEAPEGLTGSGPIVPRLALEASFDPTQSRVAAMSFLLDGTEQRSGPVADMAVGSPRQTAILVLTAADLDAEPPAVTPRKKSDMVTNWVMSEGRDRDAADDKDVPDVSIFPPQHVSNTAAGNSPRHSADHSGSASSEADRMSSLEERRSAEAEGEGASVNEGGTTATNVEVESEAGAHVANYGAGKRFKKLLRILTSPMAQQPARMLRLHAMVLLALMLVAHAVTFVLLLTKLRTQKDAITDLNSVTMASRRIHEIAINGRLLESLYTGDSYVEGLTQFGDPVDETLAGVYDDTSRVMILLKEEHHGVYLGFRALRRIPTDFGLRDIWDNPTLNITLFFDENDPAAPEHILHQAADGLPTSYSMMGLWDAGNLYLAKSLDLYNNAEAVVAKGINYTTWSTWKFLQTNGLPVIFPAYLSTLDALVQLTVQQSKQIYQLQLVILCIEGGLLCISACTYMWIMADRFSRRRHLLYGVFIQVPIGITRRLASMSLRATGS</sequence>
<dbReference type="GO" id="GO:0016301">
    <property type="term" value="F:kinase activity"/>
    <property type="evidence" value="ECO:0007669"/>
    <property type="project" value="UniProtKB-KW"/>
</dbReference>
<keyword evidence="8" id="KW-0812">Transmembrane</keyword>
<proteinExistence type="predicted"/>
<dbReference type="PANTHER" id="PTHR31600">
    <property type="entry name" value="TINY MACROCYSTS PROTEIN B-RELATED"/>
    <property type="match status" value="1"/>
</dbReference>
<feature type="compositionally biased region" description="Polar residues" evidence="7">
    <location>
        <begin position="1128"/>
        <end position="1145"/>
    </location>
</feature>
<keyword evidence="4" id="KW-0547">Nucleotide-binding</keyword>
<dbReference type="NCBIfam" id="TIGR00229">
    <property type="entry name" value="sensory_box"/>
    <property type="match status" value="1"/>
</dbReference>
<dbReference type="SMART" id="SM00091">
    <property type="entry name" value="PAS"/>
    <property type="match status" value="2"/>
</dbReference>
<evidence type="ECO:0000256" key="7">
    <source>
        <dbReference type="SAM" id="MobiDB-lite"/>
    </source>
</evidence>
<name>A0A2J8AIC2_9CHLO</name>
<dbReference type="Pfam" id="PF25474">
    <property type="entry name" value="TPR_TmcB"/>
    <property type="match status" value="1"/>
</dbReference>
<evidence type="ECO:0000256" key="2">
    <source>
        <dbReference type="ARBA" id="ARBA00022606"/>
    </source>
</evidence>
<keyword evidence="1" id="KW-0675">Receptor</keyword>
<feature type="compositionally biased region" description="Polar residues" evidence="7">
    <location>
        <begin position="1524"/>
        <end position="1546"/>
    </location>
</feature>
<feature type="transmembrane region" description="Helical" evidence="8">
    <location>
        <begin position="178"/>
        <end position="195"/>
    </location>
</feature>
<keyword evidence="2" id="KW-0716">Sensory transduction</keyword>
<dbReference type="PANTHER" id="PTHR31600:SF2">
    <property type="entry name" value="GAMETE ENRICHED GENE 10 PROTEIN-RELATED"/>
    <property type="match status" value="1"/>
</dbReference>
<feature type="domain" description="PAS" evidence="9">
    <location>
        <begin position="618"/>
        <end position="688"/>
    </location>
</feature>
<evidence type="ECO:0000256" key="1">
    <source>
        <dbReference type="ARBA" id="ARBA00022543"/>
    </source>
</evidence>
<feature type="compositionally biased region" description="Basic and acidic residues" evidence="7">
    <location>
        <begin position="1547"/>
        <end position="1561"/>
    </location>
</feature>
<dbReference type="SUPFAM" id="SSF55785">
    <property type="entry name" value="PYP-like sensor domain (PAS domain)"/>
    <property type="match status" value="1"/>
</dbReference>
<dbReference type="CDD" id="cd00130">
    <property type="entry name" value="PAS"/>
    <property type="match status" value="1"/>
</dbReference>
<dbReference type="InterPro" id="IPR057352">
    <property type="entry name" value="TPR_TmcB/C"/>
</dbReference>
<feature type="transmembrane region" description="Helical" evidence="8">
    <location>
        <begin position="207"/>
        <end position="226"/>
    </location>
</feature>
<dbReference type="InterPro" id="IPR052994">
    <property type="entry name" value="Tiny_macrocysts_regulators"/>
</dbReference>
<evidence type="ECO:0000256" key="6">
    <source>
        <dbReference type="ARBA" id="ARBA00022840"/>
    </source>
</evidence>
<feature type="transmembrane region" description="Helical" evidence="8">
    <location>
        <begin position="1619"/>
        <end position="1640"/>
    </location>
</feature>
<evidence type="ECO:0000256" key="3">
    <source>
        <dbReference type="ARBA" id="ARBA00022679"/>
    </source>
</evidence>
<dbReference type="InterPro" id="IPR035965">
    <property type="entry name" value="PAS-like_dom_sf"/>
</dbReference>
<keyword evidence="1" id="KW-0600">Photoreceptor protein</keyword>
<evidence type="ECO:0000259" key="9">
    <source>
        <dbReference type="SMART" id="SM00091"/>
    </source>
</evidence>
<keyword evidence="5" id="KW-0418">Kinase</keyword>
<evidence type="ECO:0000256" key="4">
    <source>
        <dbReference type="ARBA" id="ARBA00022741"/>
    </source>
</evidence>
<keyword evidence="8" id="KW-0472">Membrane</keyword>
<dbReference type="EMBL" id="PGGS01000012">
    <property type="protein sequence ID" value="PNH12261.1"/>
    <property type="molecule type" value="Genomic_DNA"/>
</dbReference>
<comment type="caution">
    <text evidence="10">The sequence shown here is derived from an EMBL/GenBank/DDBJ whole genome shotgun (WGS) entry which is preliminary data.</text>
</comment>
<keyword evidence="6" id="KW-0067">ATP-binding</keyword>
<feature type="transmembrane region" description="Helical" evidence="8">
    <location>
        <begin position="113"/>
        <end position="135"/>
    </location>
</feature>
<dbReference type="Pfam" id="PF13426">
    <property type="entry name" value="PAS_9"/>
    <property type="match status" value="1"/>
</dbReference>
<evidence type="ECO:0000313" key="10">
    <source>
        <dbReference type="EMBL" id="PNH12261.1"/>
    </source>
</evidence>
<dbReference type="Proteomes" id="UP000236333">
    <property type="component" value="Unassembled WGS sequence"/>
</dbReference>
<feature type="transmembrane region" description="Helical" evidence="8">
    <location>
        <begin position="155"/>
        <end position="172"/>
    </location>
</feature>
<keyword evidence="8" id="KW-1133">Transmembrane helix</keyword>
<protein>
    <submittedName>
        <fullName evidence="10">Tiny macrocysts protein B</fullName>
    </submittedName>
</protein>
<dbReference type="GO" id="GO:0009881">
    <property type="term" value="F:photoreceptor activity"/>
    <property type="evidence" value="ECO:0007669"/>
    <property type="project" value="UniProtKB-KW"/>
</dbReference>
<gene>
    <name evidence="10" type="ORF">TSOC_000863</name>
</gene>
<keyword evidence="1" id="KW-0157">Chromophore</keyword>
<dbReference type="Gene3D" id="3.30.450.20">
    <property type="entry name" value="PAS domain"/>
    <property type="match status" value="1"/>
</dbReference>
<feature type="region of interest" description="Disordered" evidence="7">
    <location>
        <begin position="1502"/>
        <end position="1573"/>
    </location>
</feature>
<accession>A0A2J8AIC2</accession>
<feature type="compositionally biased region" description="Basic and acidic residues" evidence="7">
    <location>
        <begin position="1502"/>
        <end position="1515"/>
    </location>
</feature>
<feature type="transmembrane region" description="Helical" evidence="8">
    <location>
        <begin position="63"/>
        <end position="84"/>
    </location>
</feature>
<keyword evidence="11" id="KW-1185">Reference proteome</keyword>
<dbReference type="OrthoDB" id="545912at2759"/>
<organism evidence="10 11">
    <name type="scientific">Tetrabaena socialis</name>
    <dbReference type="NCBI Taxonomy" id="47790"/>
    <lineage>
        <taxon>Eukaryota</taxon>
        <taxon>Viridiplantae</taxon>
        <taxon>Chlorophyta</taxon>
        <taxon>core chlorophytes</taxon>
        <taxon>Chlorophyceae</taxon>
        <taxon>CS clade</taxon>
        <taxon>Chlamydomonadales</taxon>
        <taxon>Tetrabaenaceae</taxon>
        <taxon>Tetrabaena</taxon>
    </lineage>
</organism>
<feature type="transmembrane region" description="Helical" evidence="8">
    <location>
        <begin position="1845"/>
        <end position="1868"/>
    </location>
</feature>
<feature type="transmembrane region" description="Helical" evidence="8">
    <location>
        <begin position="246"/>
        <end position="267"/>
    </location>
</feature>
<dbReference type="InterPro" id="IPR000014">
    <property type="entry name" value="PAS"/>
</dbReference>
<dbReference type="FunFam" id="3.30.450.20:FF:000060">
    <property type="entry name" value="Sensor protein FixL"/>
    <property type="match status" value="1"/>
</dbReference>
<evidence type="ECO:0000313" key="11">
    <source>
        <dbReference type="Proteomes" id="UP000236333"/>
    </source>
</evidence>
<feature type="domain" description="PAS" evidence="9">
    <location>
        <begin position="513"/>
        <end position="579"/>
    </location>
</feature>
<keyword evidence="3" id="KW-0808">Transferase</keyword>